<dbReference type="Gene3D" id="3.40.1190.10">
    <property type="entry name" value="Mur-like, catalytic domain"/>
    <property type="match status" value="1"/>
</dbReference>
<evidence type="ECO:0000256" key="6">
    <source>
        <dbReference type="ARBA" id="ARBA00022842"/>
    </source>
</evidence>
<dbReference type="Gene3D" id="3.90.190.20">
    <property type="entry name" value="Mur ligase, C-terminal domain"/>
    <property type="match status" value="1"/>
</dbReference>
<dbReference type="SUPFAM" id="SSF53623">
    <property type="entry name" value="MurD-like peptide ligases, catalytic domain"/>
    <property type="match status" value="1"/>
</dbReference>
<comment type="similarity">
    <text evidence="1">Belongs to the folylpolyglutamate synthase family.</text>
</comment>
<dbReference type="Proteomes" id="UP000005483">
    <property type="component" value="Unassembled WGS sequence"/>
</dbReference>
<dbReference type="EC" id="6.3.2.12" evidence="8"/>
<dbReference type="GO" id="GO:0005524">
    <property type="term" value="F:ATP binding"/>
    <property type="evidence" value="ECO:0007669"/>
    <property type="project" value="UniProtKB-KW"/>
</dbReference>
<evidence type="ECO:0000256" key="5">
    <source>
        <dbReference type="ARBA" id="ARBA00022840"/>
    </source>
</evidence>
<sequence>MKSSPRLSAFLETKPKEYHKFDPSRFIQIYKDFKNAFFEFQAKVIHVVGTNGKGSTGRFLTLLLADQNFKVLHFTSPHVFEFRERFFLNGSVVGESVLENAHQQLQSHAFSNACSYFEYATLLAVMLAKDCDYLVLEAGLGGEFDSTNALEKTLSVFTPIDYDHKEFLGDSLESIAQTKLKAMGSLNIIAPQQELVLSVAQKIAKEKHAKLIVVQNEISKGVRDYIERHHLARFLAMNLEVALKAFETLMPCNKQEVLQNLKPLNLIGRCELLSPNILIDVGHNPHSAKALKEEIKRIFNAPIVLIYNCYQDKDAFLVLEILKPVVKKVLILELHNERIIQLEKLKGILETLGLEYALFEDLEENENYLVYGSFLVANAFYERYPKKRD</sequence>
<dbReference type="SUPFAM" id="SSF53244">
    <property type="entry name" value="MurD-like peptide ligases, peptide-binding domain"/>
    <property type="match status" value="1"/>
</dbReference>
<gene>
    <name evidence="8" type="primary">folC</name>
    <name evidence="8" type="ORF">HPHPA9_1777</name>
</gene>
<keyword evidence="4" id="KW-0547">Nucleotide-binding</keyword>
<dbReference type="GO" id="GO:0004326">
    <property type="term" value="F:tetrahydrofolylpolyglutamate synthase activity"/>
    <property type="evidence" value="ECO:0007669"/>
    <property type="project" value="InterPro"/>
</dbReference>
<dbReference type="InterPro" id="IPR001645">
    <property type="entry name" value="Folylpolyglutamate_synth"/>
</dbReference>
<proteinExistence type="inferred from homology"/>
<organism evidence="8 9">
    <name type="scientific">Helicobacter pylori Hp A-9</name>
    <dbReference type="NCBI Taxonomy" id="992034"/>
    <lineage>
        <taxon>Bacteria</taxon>
        <taxon>Pseudomonadati</taxon>
        <taxon>Campylobacterota</taxon>
        <taxon>Epsilonproteobacteria</taxon>
        <taxon>Campylobacterales</taxon>
        <taxon>Helicobacteraceae</taxon>
        <taxon>Helicobacter</taxon>
    </lineage>
</organism>
<dbReference type="AlphaFoldDB" id="I9R3I6"/>
<protein>
    <submittedName>
        <fullName evidence="8">Folylpolyglutamate synthase</fullName>
        <ecNumber evidence="8">6.3.2.12</ecNumber>
    </submittedName>
</protein>
<comment type="caution">
    <text evidence="8">The sequence shown here is derived from an EMBL/GenBank/DDBJ whole genome shotgun (WGS) entry which is preliminary data.</text>
</comment>
<evidence type="ECO:0000256" key="1">
    <source>
        <dbReference type="ARBA" id="ARBA00008276"/>
    </source>
</evidence>
<dbReference type="GO" id="GO:0046654">
    <property type="term" value="P:tetrahydrofolate biosynthetic process"/>
    <property type="evidence" value="ECO:0007669"/>
    <property type="project" value="UniProtKB-UniPathway"/>
</dbReference>
<dbReference type="GO" id="GO:0046872">
    <property type="term" value="F:metal ion binding"/>
    <property type="evidence" value="ECO:0007669"/>
    <property type="project" value="UniProtKB-KW"/>
</dbReference>
<evidence type="ECO:0000256" key="3">
    <source>
        <dbReference type="ARBA" id="ARBA00022723"/>
    </source>
</evidence>
<dbReference type="Pfam" id="PF08245">
    <property type="entry name" value="Mur_ligase_M"/>
    <property type="match status" value="1"/>
</dbReference>
<keyword evidence="2 8" id="KW-0436">Ligase</keyword>
<keyword evidence="5" id="KW-0067">ATP-binding</keyword>
<reference evidence="8 9" key="1">
    <citation type="submission" date="2012-04" db="EMBL/GenBank/DDBJ databases">
        <title>Genome sequence of Helicobacter pylori Hp A-9.</title>
        <authorList>
            <person name="Blanchard T.G."/>
            <person name="Czinn S.J."/>
            <person name="McCracken C."/>
            <person name="Abolude K."/>
            <person name="Maroo A."/>
            <person name="Santana-Cruz I."/>
            <person name="Tallon L.J."/>
            <person name="Ficke F.W.F."/>
        </authorList>
    </citation>
    <scope>NUCLEOTIDE SEQUENCE [LARGE SCALE GENOMIC DNA]</scope>
    <source>
        <strain evidence="8 9">Hp A-9</strain>
    </source>
</reference>
<evidence type="ECO:0000313" key="9">
    <source>
        <dbReference type="Proteomes" id="UP000005483"/>
    </source>
</evidence>
<dbReference type="PANTHER" id="PTHR11136:SF0">
    <property type="entry name" value="DIHYDROFOLATE SYNTHETASE-RELATED"/>
    <property type="match status" value="1"/>
</dbReference>
<dbReference type="RefSeq" id="WP_000842745.1">
    <property type="nucleotide sequence ID" value="NZ_AKOC01000016.1"/>
</dbReference>
<dbReference type="GO" id="GO:0008841">
    <property type="term" value="F:dihydrofolate synthase activity"/>
    <property type="evidence" value="ECO:0007669"/>
    <property type="project" value="UniProtKB-EC"/>
</dbReference>
<dbReference type="PANTHER" id="PTHR11136">
    <property type="entry name" value="FOLYLPOLYGLUTAMATE SYNTHASE-RELATED"/>
    <property type="match status" value="1"/>
</dbReference>
<dbReference type="EMBL" id="AKOC01000016">
    <property type="protein sequence ID" value="EJB41106.1"/>
    <property type="molecule type" value="Genomic_DNA"/>
</dbReference>
<dbReference type="InterPro" id="IPR036565">
    <property type="entry name" value="Mur-like_cat_sf"/>
</dbReference>
<dbReference type="GO" id="GO:0005737">
    <property type="term" value="C:cytoplasm"/>
    <property type="evidence" value="ECO:0007669"/>
    <property type="project" value="TreeGrafter"/>
</dbReference>
<evidence type="ECO:0000256" key="4">
    <source>
        <dbReference type="ARBA" id="ARBA00022741"/>
    </source>
</evidence>
<feature type="domain" description="Mur ligase central" evidence="7">
    <location>
        <begin position="47"/>
        <end position="211"/>
    </location>
</feature>
<evidence type="ECO:0000256" key="2">
    <source>
        <dbReference type="ARBA" id="ARBA00022598"/>
    </source>
</evidence>
<dbReference type="UniPathway" id="UPA00077">
    <property type="reaction ID" value="UER00157"/>
</dbReference>
<dbReference type="NCBIfam" id="TIGR01499">
    <property type="entry name" value="folC"/>
    <property type="match status" value="1"/>
</dbReference>
<evidence type="ECO:0000259" key="7">
    <source>
        <dbReference type="Pfam" id="PF08245"/>
    </source>
</evidence>
<dbReference type="InterPro" id="IPR036615">
    <property type="entry name" value="Mur_ligase_C_dom_sf"/>
</dbReference>
<name>I9R3I6_HELPX</name>
<dbReference type="InterPro" id="IPR013221">
    <property type="entry name" value="Mur_ligase_cen"/>
</dbReference>
<keyword evidence="6" id="KW-0460">Magnesium</keyword>
<keyword evidence="3" id="KW-0479">Metal-binding</keyword>
<evidence type="ECO:0000313" key="8">
    <source>
        <dbReference type="EMBL" id="EJB41106.1"/>
    </source>
</evidence>
<dbReference type="PATRIC" id="fig|992034.3.peg.1713"/>
<accession>I9R3I6</accession>